<feature type="compositionally biased region" description="Low complexity" evidence="1">
    <location>
        <begin position="551"/>
        <end position="569"/>
    </location>
</feature>
<feature type="compositionally biased region" description="Basic and acidic residues" evidence="1">
    <location>
        <begin position="1347"/>
        <end position="1360"/>
    </location>
</feature>
<dbReference type="InterPro" id="IPR016024">
    <property type="entry name" value="ARM-type_fold"/>
</dbReference>
<feature type="region of interest" description="Disordered" evidence="1">
    <location>
        <begin position="1347"/>
        <end position="1385"/>
    </location>
</feature>
<feature type="region of interest" description="Disordered" evidence="1">
    <location>
        <begin position="835"/>
        <end position="858"/>
    </location>
</feature>
<dbReference type="InterPro" id="IPR035999">
    <property type="entry name" value="Sec7_dom_sf"/>
</dbReference>
<feature type="region of interest" description="Disordered" evidence="1">
    <location>
        <begin position="418"/>
        <end position="460"/>
    </location>
</feature>
<feature type="region of interest" description="Disordered" evidence="1">
    <location>
        <begin position="1868"/>
        <end position="1902"/>
    </location>
</feature>
<feature type="region of interest" description="Disordered" evidence="1">
    <location>
        <begin position="591"/>
        <end position="610"/>
    </location>
</feature>
<dbReference type="GO" id="GO:0032012">
    <property type="term" value="P:regulation of ARF protein signal transduction"/>
    <property type="evidence" value="ECO:0007669"/>
    <property type="project" value="InterPro"/>
</dbReference>
<dbReference type="Gene3D" id="1.10.220.20">
    <property type="match status" value="1"/>
</dbReference>
<reference evidence="3 4" key="1">
    <citation type="submission" date="2009-08" db="EMBL/GenBank/DDBJ databases">
        <title>The Genome Sequence of Spizellomyces punctatus strain DAOM BR117.</title>
        <authorList>
            <consortium name="The Broad Institute Genome Sequencing Platform"/>
            <person name="Russ C."/>
            <person name="Cuomo C."/>
            <person name="Shea T."/>
            <person name="Young S.K."/>
            <person name="Zeng Q."/>
            <person name="Koehrsen M."/>
            <person name="Haas B."/>
            <person name="Borodovsky M."/>
            <person name="Guigo R."/>
            <person name="Alvarado L."/>
            <person name="Berlin A."/>
            <person name="Bochicchio J."/>
            <person name="Borenstein D."/>
            <person name="Chapman S."/>
            <person name="Chen Z."/>
            <person name="Engels R."/>
            <person name="Freedman E."/>
            <person name="Gellesch M."/>
            <person name="Goldberg J."/>
            <person name="Griggs A."/>
            <person name="Gujja S."/>
            <person name="Heiman D."/>
            <person name="Hepburn T."/>
            <person name="Howarth C."/>
            <person name="Jen D."/>
            <person name="Larson L."/>
            <person name="Lewis B."/>
            <person name="Mehta T."/>
            <person name="Park D."/>
            <person name="Pearson M."/>
            <person name="Roberts A."/>
            <person name="Saif S."/>
            <person name="Shenoy N."/>
            <person name="Sisk P."/>
            <person name="Stolte C."/>
            <person name="Sykes S."/>
            <person name="Thomson T."/>
            <person name="Walk T."/>
            <person name="White J."/>
            <person name="Yandava C."/>
            <person name="Burger G."/>
            <person name="Gray M.W."/>
            <person name="Holland P.W.H."/>
            <person name="King N."/>
            <person name="Lang F.B.F."/>
            <person name="Roger A.J."/>
            <person name="Ruiz-Trillo I."/>
            <person name="Lander E."/>
            <person name="Nusbaum C."/>
        </authorList>
    </citation>
    <scope>NUCLEOTIDE SEQUENCE [LARGE SCALE GENOMIC DNA]</scope>
    <source>
        <strain evidence="3 4">DAOM BR117</strain>
    </source>
</reference>
<dbReference type="STRING" id="645134.A0A0L0HBI9"/>
<dbReference type="Pfam" id="PF12783">
    <property type="entry name" value="Sec7-like_HUS"/>
    <property type="match status" value="1"/>
</dbReference>
<dbReference type="eggNOG" id="KOG0928">
    <property type="taxonomic scope" value="Eukaryota"/>
</dbReference>
<dbReference type="Gene3D" id="1.10.1000.11">
    <property type="entry name" value="Arf Nucleotide-binding Site Opener,domain 2"/>
    <property type="match status" value="1"/>
</dbReference>
<dbReference type="VEuPathDB" id="FungiDB:SPPG_05921"/>
<evidence type="ECO:0000259" key="2">
    <source>
        <dbReference type="PROSITE" id="PS50190"/>
    </source>
</evidence>
<dbReference type="InterPro" id="IPR056604">
    <property type="entry name" value="GBF1-like_TPR"/>
</dbReference>
<dbReference type="PANTHER" id="PTHR10663:SF388">
    <property type="entry name" value="GOLGI-SPECIFIC BREFELDIN A-RESISTANCE GUANINE NUCLEOTIDE EXCHANGE FACTOR 1"/>
    <property type="match status" value="1"/>
</dbReference>
<dbReference type="GO" id="GO:0005085">
    <property type="term" value="F:guanyl-nucleotide exchange factor activity"/>
    <property type="evidence" value="ECO:0007669"/>
    <property type="project" value="InterPro"/>
</dbReference>
<accession>A0A0L0HBI9</accession>
<organism evidence="3 4">
    <name type="scientific">Spizellomyces punctatus (strain DAOM BR117)</name>
    <dbReference type="NCBI Taxonomy" id="645134"/>
    <lineage>
        <taxon>Eukaryota</taxon>
        <taxon>Fungi</taxon>
        <taxon>Fungi incertae sedis</taxon>
        <taxon>Chytridiomycota</taxon>
        <taxon>Chytridiomycota incertae sedis</taxon>
        <taxon>Chytridiomycetes</taxon>
        <taxon>Spizellomycetales</taxon>
        <taxon>Spizellomycetaceae</taxon>
        <taxon>Spizellomyces</taxon>
    </lineage>
</organism>
<feature type="compositionally biased region" description="Basic and acidic residues" evidence="1">
    <location>
        <begin position="327"/>
        <end position="341"/>
    </location>
</feature>
<dbReference type="EMBL" id="KQ257459">
    <property type="protein sequence ID" value="KNC98965.1"/>
    <property type="molecule type" value="Genomic_DNA"/>
</dbReference>
<evidence type="ECO:0000313" key="4">
    <source>
        <dbReference type="Proteomes" id="UP000053201"/>
    </source>
</evidence>
<evidence type="ECO:0000313" key="3">
    <source>
        <dbReference type="EMBL" id="KNC98965.1"/>
    </source>
</evidence>
<dbReference type="RefSeq" id="XP_016607005.1">
    <property type="nucleotide sequence ID" value="XM_016754129.1"/>
</dbReference>
<dbReference type="Pfam" id="PF01369">
    <property type="entry name" value="Sec7"/>
    <property type="match status" value="1"/>
</dbReference>
<dbReference type="SUPFAM" id="SSF48371">
    <property type="entry name" value="ARM repeat"/>
    <property type="match status" value="1"/>
</dbReference>
<feature type="compositionally biased region" description="Low complexity" evidence="1">
    <location>
        <begin position="1886"/>
        <end position="1896"/>
    </location>
</feature>
<dbReference type="Proteomes" id="UP000053201">
    <property type="component" value="Unassembled WGS sequence"/>
</dbReference>
<dbReference type="FunCoup" id="A0A0L0HBI9">
    <property type="interactions" value="585"/>
</dbReference>
<sequence>MDFRNEQIAVSSVLPANVGGVHVGDGRSVFPRPKHARPESHWIYIVQAEIVSVTAAMRKNQRWSIHADRVRREDMPSVVPYDFCQDVVAHGRAHLDALVDFTRGLGPADWGVGGVEENPLLQGFARLRARLMLLNELRDLDPSHLLEPFLEVIRSGDTTGPITGAALSSVEKFITYRVLDPNHPGLPSAMAALTHSVTRCKFEATDAVSDEAVLAKILGLLRVIIQSEAGQKSLDDKGICEMVEVAFGMFFQGRITELLRRSAEQTLIMLVQALFERLTVLVRAKEHEDNRSVFGPTSIGIPIEKGGARLRGSVVATPQLYPTRRPSAADHKGVSDEDHAESGGISPSISVFEQGSEGHRSADLNMISVGGSQASTLDHGQTEFLKDDGPRITFASNDYILPDGGVKTVRQDLARHHTLEDGHHLSNVEEPHVSDRDPGIDAGDPPAHTSSSGGNVIAEETPSTPVHHVFQPFGLPAIIEMLRVLVTLLDPRNKQHTDSMHRTMALTLLHAGLEVGGCSLGKLVSWGFLDEKTSPLRRTPQTRAPAKVTRSATLSQSSALSQEQESASSDPRQSPERTNAYVSIVQDGANVDSRDVSSSRRTSLGSAEGSLYQSEVEAGIPEDGEERAPYLAKDLVVNELCKYLFQLLQNSAYTSTQSPSVTTLTILALTLKCITTLFQSSRQHMKLQLEWFLEWTMGRLDGGVVTLDIEDWAKKETHSKEPWQRASAAGAQQRGGVIVGEARELMLESMAQLCRIPGIMVELYVNYDGDMDRRSHLFEELVTFFAKHSFPDVTPGGPISTTAHQTLCFDALLMVLNDIMERKSHNGEFMTPSLGESPEGYQTSSEAPCTDRQLPPPDSVRFNKARKRVLKEGTDRFNDNPKEGLKFLQAHNFLPDPLDAESLARFLKTTASVNKKLLGEYLSKPKHVDVLKAFVGLYDFGDKRFDEALRLLLESFRLPGESQQIERIMQNFASAYFDAIKGKENHDIETVDATFILAYSVIMLNTDQHNPQVRRRMTLDDFMRNLRGLNGNKDFSPEFLKQMYTAIRENEIVMPEEHEGDLGFNYQWKELMKKAEHAGDVLTCRTNCYDKDMLRTVSDSILSALSYAFDNAEDQLTLQKAVIGYHNCAVVAAHYRLTELYDSLIISLAKMTGMLKETSRLPPDTTMEDTNNDRNARRPIDPWRVEIGRNYRGQVAAVLMFTLVSEYGTCLKSGWRWIIGCLRNLFLHSLLPASMVQVEDFVRGSVVISRLRDQDVTSRKPNAPGSRREAGLLSTLSNFLSLSSSNGDDFDNYEATPDGVEYEKRAIHCVRSCRIEQLFADSRFLEEDTLRLLVEIISQASFVQENRDPEHSTWRRRELEEGQDVSPDGSDARAERSEAVTAPLPSDQAARKYDSAAVFLLELLIAITIQNRDRIMTLWPLVLEHISGILKSSGDCHPVLVERGVTSLLRLVQRLGHKDDMLERILQSLDLVNSLSPEAFNRVAEPLMAGIAFLLKSDPSLVTRNARWEVVIGFLSRTSVHPEASRFSFEATCILVSENADSCVSSHNFSECVDLLISFAAAAGGIVLSSAVASPSGRSTGLIGGESVNLSSSAPTSPRLGSRERLTPVKSQLTQVAIERALRALDKLFKLHLKIPSLVEETGMKFNRAFFEFWLPVLSGLSQQSYHPAREVRQHALTLLQRTLLSPELETGCGPGSPSVWADSFETVLFPMLDELLRPEMTRIDPLGMDETRMRASALLCKIFLQYLPRLQNWKELPQLWIKILDYMRKQMSMGESDYLYEGVQESLKNMLLVMSTQGVFQPSAEVTLAAGESQNLWELTWKYVDSFLPDLKDELFPPPSESMVNEVDQPTSTSATDALASIAAHALALAGPTESPEPQPKPVPVKEVPVEGGSVIMQEDS</sequence>
<dbReference type="SUPFAM" id="SSF48425">
    <property type="entry name" value="Sec7 domain"/>
    <property type="match status" value="1"/>
</dbReference>
<gene>
    <name evidence="3" type="ORF">SPPG_05921</name>
</gene>
<feature type="region of interest" description="Disordered" evidence="1">
    <location>
        <begin position="536"/>
        <end position="577"/>
    </location>
</feature>
<dbReference type="Pfam" id="PF23325">
    <property type="entry name" value="TPR_28"/>
    <property type="match status" value="1"/>
</dbReference>
<dbReference type="InParanoid" id="A0A0L0HBI9"/>
<keyword evidence="4" id="KW-1185">Reference proteome</keyword>
<dbReference type="PANTHER" id="PTHR10663">
    <property type="entry name" value="GUANYL-NUCLEOTIDE EXCHANGE FACTOR"/>
    <property type="match status" value="1"/>
</dbReference>
<feature type="domain" description="SEC7" evidence="2">
    <location>
        <begin position="859"/>
        <end position="1050"/>
    </location>
</feature>
<dbReference type="GO" id="GO:0016192">
    <property type="term" value="P:vesicle-mediated transport"/>
    <property type="evidence" value="ECO:0007669"/>
    <property type="project" value="UniProtKB-ARBA"/>
</dbReference>
<dbReference type="PROSITE" id="PS50190">
    <property type="entry name" value="SEC7"/>
    <property type="match status" value="1"/>
</dbReference>
<dbReference type="InterPro" id="IPR023394">
    <property type="entry name" value="Sec7_C_sf"/>
</dbReference>
<feature type="compositionally biased region" description="Basic and acidic residues" evidence="1">
    <location>
        <begin position="418"/>
        <end position="439"/>
    </location>
</feature>
<dbReference type="InterPro" id="IPR000904">
    <property type="entry name" value="Sec7_dom"/>
</dbReference>
<dbReference type="SMART" id="SM00222">
    <property type="entry name" value="Sec7"/>
    <property type="match status" value="1"/>
</dbReference>
<dbReference type="GeneID" id="27689263"/>
<dbReference type="GO" id="GO:0005794">
    <property type="term" value="C:Golgi apparatus"/>
    <property type="evidence" value="ECO:0007669"/>
    <property type="project" value="UniProtKB-ARBA"/>
</dbReference>
<dbReference type="OrthoDB" id="10258608at2759"/>
<evidence type="ECO:0000256" key="1">
    <source>
        <dbReference type="SAM" id="MobiDB-lite"/>
    </source>
</evidence>
<dbReference type="OMA" id="CRDIRHH"/>
<dbReference type="CDD" id="cd00171">
    <property type="entry name" value="Sec7"/>
    <property type="match status" value="1"/>
</dbReference>
<protein>
    <recommendedName>
        <fullName evidence="2">SEC7 domain-containing protein</fullName>
    </recommendedName>
</protein>
<feature type="region of interest" description="Disordered" evidence="1">
    <location>
        <begin position="319"/>
        <end position="357"/>
    </location>
</feature>
<proteinExistence type="predicted"/>
<name>A0A0L0HBI9_SPIPD</name>
<dbReference type="InterPro" id="IPR032691">
    <property type="entry name" value="Mon2/Sec7/BIG1-like_HUS"/>
</dbReference>